<dbReference type="Proteomes" id="UP001151760">
    <property type="component" value="Unassembled WGS sequence"/>
</dbReference>
<evidence type="ECO:0000313" key="2">
    <source>
        <dbReference type="Proteomes" id="UP001151760"/>
    </source>
</evidence>
<gene>
    <name evidence="1" type="ORF">Tco_0953124</name>
</gene>
<reference evidence="1" key="2">
    <citation type="submission" date="2022-01" db="EMBL/GenBank/DDBJ databases">
        <authorList>
            <person name="Yamashiro T."/>
            <person name="Shiraishi A."/>
            <person name="Satake H."/>
            <person name="Nakayama K."/>
        </authorList>
    </citation>
    <scope>NUCLEOTIDE SEQUENCE</scope>
</reference>
<protein>
    <submittedName>
        <fullName evidence="1">Uncharacterized protein</fullName>
    </submittedName>
</protein>
<name>A0ABQ5E414_9ASTR</name>
<reference evidence="1" key="1">
    <citation type="journal article" date="2022" name="Int. J. Mol. Sci.">
        <title>Draft Genome of Tanacetum Coccineum: Genomic Comparison of Closely Related Tanacetum-Family Plants.</title>
        <authorList>
            <person name="Yamashiro T."/>
            <person name="Shiraishi A."/>
            <person name="Nakayama K."/>
            <person name="Satake H."/>
        </authorList>
    </citation>
    <scope>NUCLEOTIDE SEQUENCE</scope>
</reference>
<comment type="caution">
    <text evidence="1">The sequence shown here is derived from an EMBL/GenBank/DDBJ whole genome shotgun (WGS) entry which is preliminary data.</text>
</comment>
<accession>A0ABQ5E414</accession>
<dbReference type="EMBL" id="BQNB010015811">
    <property type="protein sequence ID" value="GJT44409.1"/>
    <property type="molecule type" value="Genomic_DNA"/>
</dbReference>
<sequence>MSFLTSIYSLGNIMDEVDIEDLTIERNLELTQENPAPRVGIKVDDMTIAEYLEYEETIKTQDYDDYQPHSAKTNVPTKYRDHLSHNPPLDAKTNHYFQAPLSPIYPEITKIPSKHTRDNEVIKEQEHSDQGLGDWFEAELEKCWKIQQKRDNSHLNLKRQARNEALRN</sequence>
<evidence type="ECO:0000313" key="1">
    <source>
        <dbReference type="EMBL" id="GJT44409.1"/>
    </source>
</evidence>
<proteinExistence type="predicted"/>
<organism evidence="1 2">
    <name type="scientific">Tanacetum coccineum</name>
    <dbReference type="NCBI Taxonomy" id="301880"/>
    <lineage>
        <taxon>Eukaryota</taxon>
        <taxon>Viridiplantae</taxon>
        <taxon>Streptophyta</taxon>
        <taxon>Embryophyta</taxon>
        <taxon>Tracheophyta</taxon>
        <taxon>Spermatophyta</taxon>
        <taxon>Magnoliopsida</taxon>
        <taxon>eudicotyledons</taxon>
        <taxon>Gunneridae</taxon>
        <taxon>Pentapetalae</taxon>
        <taxon>asterids</taxon>
        <taxon>campanulids</taxon>
        <taxon>Asterales</taxon>
        <taxon>Asteraceae</taxon>
        <taxon>Asteroideae</taxon>
        <taxon>Anthemideae</taxon>
        <taxon>Anthemidinae</taxon>
        <taxon>Tanacetum</taxon>
    </lineage>
</organism>
<keyword evidence="2" id="KW-1185">Reference proteome</keyword>